<dbReference type="GO" id="GO:0005634">
    <property type="term" value="C:nucleus"/>
    <property type="evidence" value="ECO:0007669"/>
    <property type="project" value="UniProtKB-SubCell"/>
</dbReference>
<dbReference type="SMART" id="SM00906">
    <property type="entry name" value="Fungal_trans"/>
    <property type="match status" value="1"/>
</dbReference>
<evidence type="ECO:0000256" key="7">
    <source>
        <dbReference type="ARBA" id="ARBA00023242"/>
    </source>
</evidence>
<dbReference type="Pfam" id="PF04082">
    <property type="entry name" value="Fungal_trans"/>
    <property type="match status" value="1"/>
</dbReference>
<keyword evidence="10" id="KW-1185">Reference proteome</keyword>
<dbReference type="InterPro" id="IPR052202">
    <property type="entry name" value="Yeast_MetPath_Reg"/>
</dbReference>
<evidence type="ECO:0000256" key="3">
    <source>
        <dbReference type="ARBA" id="ARBA00022833"/>
    </source>
</evidence>
<evidence type="ECO:0000313" key="9">
    <source>
        <dbReference type="EMBL" id="EON68817.1"/>
    </source>
</evidence>
<dbReference type="Proteomes" id="UP000016924">
    <property type="component" value="Unassembled WGS sequence"/>
</dbReference>
<keyword evidence="4" id="KW-0805">Transcription regulation</keyword>
<dbReference type="STRING" id="1168221.R7Z3S1"/>
<dbReference type="PANTHER" id="PTHR47782">
    <property type="entry name" value="ZN(II)2CYS6 TRANSCRIPTION FACTOR (EUROFUNG)-RELATED"/>
    <property type="match status" value="1"/>
</dbReference>
<dbReference type="GO" id="GO:0043565">
    <property type="term" value="F:sequence-specific DNA binding"/>
    <property type="evidence" value="ECO:0007669"/>
    <property type="project" value="TreeGrafter"/>
</dbReference>
<dbReference type="GO" id="GO:0008270">
    <property type="term" value="F:zinc ion binding"/>
    <property type="evidence" value="ECO:0007669"/>
    <property type="project" value="InterPro"/>
</dbReference>
<dbReference type="GO" id="GO:0000981">
    <property type="term" value="F:DNA-binding transcription factor activity, RNA polymerase II-specific"/>
    <property type="evidence" value="ECO:0007669"/>
    <property type="project" value="TreeGrafter"/>
</dbReference>
<evidence type="ECO:0000256" key="5">
    <source>
        <dbReference type="ARBA" id="ARBA00023125"/>
    </source>
</evidence>
<keyword evidence="3" id="KW-0862">Zinc</keyword>
<dbReference type="GO" id="GO:0045944">
    <property type="term" value="P:positive regulation of transcription by RNA polymerase II"/>
    <property type="evidence" value="ECO:0007669"/>
    <property type="project" value="TreeGrafter"/>
</dbReference>
<dbReference type="eggNOG" id="ENOG502RZAE">
    <property type="taxonomic scope" value="Eukaryota"/>
</dbReference>
<evidence type="ECO:0000256" key="6">
    <source>
        <dbReference type="ARBA" id="ARBA00023163"/>
    </source>
</evidence>
<evidence type="ECO:0000259" key="8">
    <source>
        <dbReference type="SMART" id="SM00906"/>
    </source>
</evidence>
<keyword evidence="2" id="KW-0479">Metal-binding</keyword>
<evidence type="ECO:0000256" key="2">
    <source>
        <dbReference type="ARBA" id="ARBA00022723"/>
    </source>
</evidence>
<keyword evidence="5" id="KW-0238">DNA-binding</keyword>
<name>R7Z3S1_CONA1</name>
<dbReference type="PANTHER" id="PTHR47782:SF14">
    <property type="entry name" value="ZN(II)2CYS6 TRANSCRIPTION FACTOR (EUROFUNG)"/>
    <property type="match status" value="1"/>
</dbReference>
<dbReference type="EMBL" id="JH767601">
    <property type="protein sequence ID" value="EON68817.1"/>
    <property type="molecule type" value="Genomic_DNA"/>
</dbReference>
<evidence type="ECO:0000313" key="10">
    <source>
        <dbReference type="Proteomes" id="UP000016924"/>
    </source>
</evidence>
<dbReference type="GO" id="GO:0006351">
    <property type="term" value="P:DNA-templated transcription"/>
    <property type="evidence" value="ECO:0007669"/>
    <property type="project" value="InterPro"/>
</dbReference>
<dbReference type="InterPro" id="IPR007219">
    <property type="entry name" value="XnlR_reg_dom"/>
</dbReference>
<organism evidence="9 10">
    <name type="scientific">Coniosporium apollinis (strain CBS 100218)</name>
    <name type="common">Rock-inhabiting black yeast</name>
    <dbReference type="NCBI Taxonomy" id="1168221"/>
    <lineage>
        <taxon>Eukaryota</taxon>
        <taxon>Fungi</taxon>
        <taxon>Dikarya</taxon>
        <taxon>Ascomycota</taxon>
        <taxon>Pezizomycotina</taxon>
        <taxon>Dothideomycetes</taxon>
        <taxon>Dothideomycetes incertae sedis</taxon>
        <taxon>Coniosporium</taxon>
    </lineage>
</organism>
<gene>
    <name evidence="9" type="ORF">W97_08075</name>
</gene>
<reference evidence="10" key="1">
    <citation type="submission" date="2012-06" db="EMBL/GenBank/DDBJ databases">
        <title>The genome sequence of Coniosporium apollinis CBS 100218.</title>
        <authorList>
            <consortium name="The Broad Institute Genome Sequencing Platform"/>
            <person name="Cuomo C."/>
            <person name="Gorbushina A."/>
            <person name="Noack S."/>
            <person name="Walker B."/>
            <person name="Young S.K."/>
            <person name="Zeng Q."/>
            <person name="Gargeya S."/>
            <person name="Fitzgerald M."/>
            <person name="Haas B."/>
            <person name="Abouelleil A."/>
            <person name="Alvarado L."/>
            <person name="Arachchi H.M."/>
            <person name="Berlin A.M."/>
            <person name="Chapman S.B."/>
            <person name="Goldberg J."/>
            <person name="Griggs A."/>
            <person name="Gujja S."/>
            <person name="Hansen M."/>
            <person name="Howarth C."/>
            <person name="Imamovic A."/>
            <person name="Larimer J."/>
            <person name="McCowan C."/>
            <person name="Montmayeur A."/>
            <person name="Murphy C."/>
            <person name="Neiman D."/>
            <person name="Pearson M."/>
            <person name="Priest M."/>
            <person name="Roberts A."/>
            <person name="Saif S."/>
            <person name="Shea T."/>
            <person name="Sisk P."/>
            <person name="Sykes S."/>
            <person name="Wortman J."/>
            <person name="Nusbaum C."/>
            <person name="Birren B."/>
        </authorList>
    </citation>
    <scope>NUCLEOTIDE SEQUENCE [LARGE SCALE GENOMIC DNA]</scope>
    <source>
        <strain evidence="10">CBS 100218</strain>
    </source>
</reference>
<dbReference type="CDD" id="cd12148">
    <property type="entry name" value="fungal_TF_MHR"/>
    <property type="match status" value="1"/>
</dbReference>
<keyword evidence="7" id="KW-0539">Nucleus</keyword>
<comment type="subcellular location">
    <subcellularLocation>
        <location evidence="1">Nucleus</location>
    </subcellularLocation>
</comment>
<feature type="domain" description="Xylanolytic transcriptional activator regulatory" evidence="8">
    <location>
        <begin position="190"/>
        <end position="264"/>
    </location>
</feature>
<dbReference type="GeneID" id="19905386"/>
<evidence type="ECO:0000256" key="4">
    <source>
        <dbReference type="ARBA" id="ARBA00023015"/>
    </source>
</evidence>
<dbReference type="OMA" id="GLAMTRC"/>
<accession>R7Z3S1</accession>
<dbReference type="OrthoDB" id="1621678at2759"/>
<proteinExistence type="predicted"/>
<sequence length="495" mass="54763">MGYLNLSAMAESGEQTMGLSQRLSFQSFLHAATSISASNPVLPVAQNPSIAGPLADFHRGLLRQGISLSNVETQLPLERFLDVSALRWPFLDRESLVADHQSVLKSHEQGTIAELVDREPEKAVLVYLAVATGILQSPHYRYRETFATNLALTALQLMPKVLAQCGNLSIVQCLTALAIYSLFSPLGGSTWHLTGLAMTRCISSGLHIVKPLDTPPLGSQRLEENRLFWTLYILDRSISTALDRPFCLQDEDITAPLPADATTAGGSNVFEPFTHYTIHHAQMISDIRRNPERGALFHTSNFHHWRDSVPRLPSDSECEPWLVEYTIAYSTQLRCQAMLHVMQMPGSEIEVGALNILANEAKDDFCTFLCALHRRSKAQDFALTAFDALDAFAVGVALIAIAARVDHRSMSVMKMMSKGSAFRLSVELLMVTSERFTAIRCLEDILWAFLQAATAKADCGNPNQNHEWSQLETLISNSSMPLPGRLKALMRGVLR</sequence>
<dbReference type="RefSeq" id="XP_007784134.1">
    <property type="nucleotide sequence ID" value="XM_007785944.1"/>
</dbReference>
<dbReference type="HOGENOM" id="CLU_032324_0_0_1"/>
<evidence type="ECO:0000256" key="1">
    <source>
        <dbReference type="ARBA" id="ARBA00004123"/>
    </source>
</evidence>
<keyword evidence="6" id="KW-0804">Transcription</keyword>
<protein>
    <recommendedName>
        <fullName evidence="8">Xylanolytic transcriptional activator regulatory domain-containing protein</fullName>
    </recommendedName>
</protein>
<dbReference type="AlphaFoldDB" id="R7Z3S1"/>